<dbReference type="Proteomes" id="UP000053647">
    <property type="component" value="Unassembled WGS sequence"/>
</dbReference>
<keyword evidence="3" id="KW-1185">Reference proteome</keyword>
<accession>A0A0C9TVK3</accession>
<proteinExistence type="predicted"/>
<reference evidence="2 3" key="1">
    <citation type="submission" date="2014-06" db="EMBL/GenBank/DDBJ databases">
        <authorList>
            <consortium name="DOE Joint Genome Institute"/>
            <person name="Kuo A."/>
            <person name="Kohler A."/>
            <person name="Nagy L.G."/>
            <person name="Floudas D."/>
            <person name="Copeland A."/>
            <person name="Barry K.W."/>
            <person name="Cichocki N."/>
            <person name="Veneault-Fourrey C."/>
            <person name="LaButti K."/>
            <person name="Lindquist E.A."/>
            <person name="Lipzen A."/>
            <person name="Lundell T."/>
            <person name="Morin E."/>
            <person name="Murat C."/>
            <person name="Sun H."/>
            <person name="Tunlid A."/>
            <person name="Henrissat B."/>
            <person name="Grigoriev I.V."/>
            <person name="Hibbett D.S."/>
            <person name="Martin F."/>
            <person name="Nordberg H.P."/>
            <person name="Cantor M.N."/>
            <person name="Hua S.X."/>
        </authorList>
    </citation>
    <scope>NUCLEOTIDE SEQUENCE [LARGE SCALE GENOMIC DNA]</scope>
    <source>
        <strain evidence="2 3">ATCC 200175</strain>
    </source>
</reference>
<dbReference type="HOGENOM" id="CLU_2904817_0_0_1"/>
<organism evidence="2 3">
    <name type="scientific">Paxillus involutus ATCC 200175</name>
    <dbReference type="NCBI Taxonomy" id="664439"/>
    <lineage>
        <taxon>Eukaryota</taxon>
        <taxon>Fungi</taxon>
        <taxon>Dikarya</taxon>
        <taxon>Basidiomycota</taxon>
        <taxon>Agaricomycotina</taxon>
        <taxon>Agaricomycetes</taxon>
        <taxon>Agaricomycetidae</taxon>
        <taxon>Boletales</taxon>
        <taxon>Paxilineae</taxon>
        <taxon>Paxillaceae</taxon>
        <taxon>Paxillus</taxon>
    </lineage>
</organism>
<dbReference type="EMBL" id="KN819344">
    <property type="protein sequence ID" value="KIJ14318.1"/>
    <property type="molecule type" value="Genomic_DNA"/>
</dbReference>
<evidence type="ECO:0000313" key="3">
    <source>
        <dbReference type="Proteomes" id="UP000053647"/>
    </source>
</evidence>
<evidence type="ECO:0000256" key="1">
    <source>
        <dbReference type="SAM" id="MobiDB-lite"/>
    </source>
</evidence>
<gene>
    <name evidence="2" type="ORF">PAXINDRAFT_169916</name>
</gene>
<reference evidence="3" key="2">
    <citation type="submission" date="2015-01" db="EMBL/GenBank/DDBJ databases">
        <title>Evolutionary Origins and Diversification of the Mycorrhizal Mutualists.</title>
        <authorList>
            <consortium name="DOE Joint Genome Institute"/>
            <consortium name="Mycorrhizal Genomics Consortium"/>
            <person name="Kohler A."/>
            <person name="Kuo A."/>
            <person name="Nagy L.G."/>
            <person name="Floudas D."/>
            <person name="Copeland A."/>
            <person name="Barry K.W."/>
            <person name="Cichocki N."/>
            <person name="Veneault-Fourrey C."/>
            <person name="LaButti K."/>
            <person name="Lindquist E.A."/>
            <person name="Lipzen A."/>
            <person name="Lundell T."/>
            <person name="Morin E."/>
            <person name="Murat C."/>
            <person name="Riley R."/>
            <person name="Ohm R."/>
            <person name="Sun H."/>
            <person name="Tunlid A."/>
            <person name="Henrissat B."/>
            <person name="Grigoriev I.V."/>
            <person name="Hibbett D.S."/>
            <person name="Martin F."/>
        </authorList>
    </citation>
    <scope>NUCLEOTIDE SEQUENCE [LARGE SCALE GENOMIC DNA]</scope>
    <source>
        <strain evidence="3">ATCC 200175</strain>
    </source>
</reference>
<feature type="region of interest" description="Disordered" evidence="1">
    <location>
        <begin position="22"/>
        <end position="62"/>
    </location>
</feature>
<dbReference type="AlphaFoldDB" id="A0A0C9TVK3"/>
<name>A0A0C9TVK3_PAXIN</name>
<evidence type="ECO:0000313" key="2">
    <source>
        <dbReference type="EMBL" id="KIJ14318.1"/>
    </source>
</evidence>
<sequence>MYSSPDGRLTASLHEISSNAKEWKSRGLNGNPENDGISVETHGASSLSPDVLPDANFTSVHS</sequence>
<protein>
    <submittedName>
        <fullName evidence="2">Uncharacterized protein</fullName>
    </submittedName>
</protein>